<evidence type="ECO:0008006" key="3">
    <source>
        <dbReference type="Google" id="ProtNLM"/>
    </source>
</evidence>
<dbReference type="PANTHER" id="PTHR33223">
    <property type="entry name" value="CCHC-TYPE DOMAIN-CONTAINING PROTEIN"/>
    <property type="match status" value="1"/>
</dbReference>
<dbReference type="PANTHER" id="PTHR33223:SF8">
    <property type="entry name" value="OS04G0172440 PROTEIN"/>
    <property type="match status" value="1"/>
</dbReference>
<comment type="caution">
    <text evidence="1">The sequence shown here is derived from an EMBL/GenBank/DDBJ whole genome shotgun (WGS) entry which is preliminary data.</text>
</comment>
<dbReference type="AlphaFoldDB" id="A0A371II25"/>
<dbReference type="OrthoDB" id="1750196at2759"/>
<gene>
    <name evidence="1" type="ORF">CR513_00170</name>
</gene>
<reference evidence="1" key="1">
    <citation type="submission" date="2018-05" db="EMBL/GenBank/DDBJ databases">
        <title>Draft genome of Mucuna pruriens seed.</title>
        <authorList>
            <person name="Nnadi N.E."/>
            <person name="Vos R."/>
            <person name="Hasami M.H."/>
            <person name="Devisetty U.K."/>
            <person name="Aguiy J.C."/>
        </authorList>
    </citation>
    <scope>NUCLEOTIDE SEQUENCE [LARGE SCALE GENOMIC DNA]</scope>
    <source>
        <strain evidence="1">JCA_2017</strain>
    </source>
</reference>
<dbReference type="EMBL" id="QJKJ01000027">
    <property type="protein sequence ID" value="RDY14712.1"/>
    <property type="molecule type" value="Genomic_DNA"/>
</dbReference>
<keyword evidence="2" id="KW-1185">Reference proteome</keyword>
<sequence>MKPSCGVGHVELALAGMTSSNRDVFSAETPLVSTLASRDIFGWPRCIRSLSYWPGRLAQYPLYGLPPNYTPLVNNNTNPHMSTSNPQNLAQPQDPNCRTNYAQTFIPTPTHDAPNPQFINPTPIVILHPNQYKDPHSTKMLQLFEERLKAIEGPNYFDFNVANMCLIPNVVIPPKFKLPKFDKYKGNTYPKNHLTMYCKKMASDAHDDKILINFFQESLMRGALRWYMSLEHGCVQT</sequence>
<organism evidence="1 2">
    <name type="scientific">Mucuna pruriens</name>
    <name type="common">Velvet bean</name>
    <name type="synonym">Dolichos pruriens</name>
    <dbReference type="NCBI Taxonomy" id="157652"/>
    <lineage>
        <taxon>Eukaryota</taxon>
        <taxon>Viridiplantae</taxon>
        <taxon>Streptophyta</taxon>
        <taxon>Embryophyta</taxon>
        <taxon>Tracheophyta</taxon>
        <taxon>Spermatophyta</taxon>
        <taxon>Magnoliopsida</taxon>
        <taxon>eudicotyledons</taxon>
        <taxon>Gunneridae</taxon>
        <taxon>Pentapetalae</taxon>
        <taxon>rosids</taxon>
        <taxon>fabids</taxon>
        <taxon>Fabales</taxon>
        <taxon>Fabaceae</taxon>
        <taxon>Papilionoideae</taxon>
        <taxon>50 kb inversion clade</taxon>
        <taxon>NPAAA clade</taxon>
        <taxon>indigoferoid/millettioid clade</taxon>
        <taxon>Phaseoleae</taxon>
        <taxon>Mucuna</taxon>
    </lineage>
</organism>
<name>A0A371II25_MUCPR</name>
<feature type="non-terminal residue" evidence="1">
    <location>
        <position position="1"/>
    </location>
</feature>
<accession>A0A371II25</accession>
<evidence type="ECO:0000313" key="2">
    <source>
        <dbReference type="Proteomes" id="UP000257109"/>
    </source>
</evidence>
<protein>
    <recommendedName>
        <fullName evidence="3">Retrotransposon gag domain-containing protein</fullName>
    </recommendedName>
</protein>
<proteinExistence type="predicted"/>
<dbReference type="Proteomes" id="UP000257109">
    <property type="component" value="Unassembled WGS sequence"/>
</dbReference>
<evidence type="ECO:0000313" key="1">
    <source>
        <dbReference type="EMBL" id="RDY14712.1"/>
    </source>
</evidence>